<feature type="transmembrane region" description="Helical" evidence="1">
    <location>
        <begin position="9"/>
        <end position="28"/>
    </location>
</feature>
<gene>
    <name evidence="2" type="ORF">A3A13_00655</name>
</gene>
<dbReference type="STRING" id="1802695.A3A13_00655"/>
<name>A0A1F8GGP9_9BACT</name>
<dbReference type="EMBL" id="MGKJ01000010">
    <property type="protein sequence ID" value="OGN24575.1"/>
    <property type="molecule type" value="Genomic_DNA"/>
</dbReference>
<keyword evidence="1" id="KW-0812">Transmembrane</keyword>
<proteinExistence type="predicted"/>
<comment type="caution">
    <text evidence="2">The sequence shown here is derived from an EMBL/GenBank/DDBJ whole genome shotgun (WGS) entry which is preliminary data.</text>
</comment>
<keyword evidence="1" id="KW-1133">Transmembrane helix</keyword>
<organism evidence="2 3">
    <name type="scientific">Candidatus Yanofskybacteria bacterium RIFCSPLOWO2_01_FULL_43_22</name>
    <dbReference type="NCBI Taxonomy" id="1802695"/>
    <lineage>
        <taxon>Bacteria</taxon>
        <taxon>Candidatus Yanofskyibacteriota</taxon>
    </lineage>
</organism>
<accession>A0A1F8GGP9</accession>
<sequence>MKQQVKRKLGFWGWSELFMAVSFLIFFGDNLVRGYSIYATIDLIIALSFGYQFYRRLRFHQ</sequence>
<reference evidence="2 3" key="1">
    <citation type="journal article" date="2016" name="Nat. Commun.">
        <title>Thousands of microbial genomes shed light on interconnected biogeochemical processes in an aquifer system.</title>
        <authorList>
            <person name="Anantharaman K."/>
            <person name="Brown C.T."/>
            <person name="Hug L.A."/>
            <person name="Sharon I."/>
            <person name="Castelle C.J."/>
            <person name="Probst A.J."/>
            <person name="Thomas B.C."/>
            <person name="Singh A."/>
            <person name="Wilkins M.J."/>
            <person name="Karaoz U."/>
            <person name="Brodie E.L."/>
            <person name="Williams K.H."/>
            <person name="Hubbard S.S."/>
            <person name="Banfield J.F."/>
        </authorList>
    </citation>
    <scope>NUCLEOTIDE SEQUENCE [LARGE SCALE GENOMIC DNA]</scope>
</reference>
<dbReference type="Proteomes" id="UP000178911">
    <property type="component" value="Unassembled WGS sequence"/>
</dbReference>
<keyword evidence="1" id="KW-0472">Membrane</keyword>
<dbReference type="AlphaFoldDB" id="A0A1F8GGP9"/>
<feature type="transmembrane region" description="Helical" evidence="1">
    <location>
        <begin position="34"/>
        <end position="54"/>
    </location>
</feature>
<evidence type="ECO:0000313" key="3">
    <source>
        <dbReference type="Proteomes" id="UP000178911"/>
    </source>
</evidence>
<protein>
    <submittedName>
        <fullName evidence="2">Uncharacterized protein</fullName>
    </submittedName>
</protein>
<evidence type="ECO:0000256" key="1">
    <source>
        <dbReference type="SAM" id="Phobius"/>
    </source>
</evidence>
<evidence type="ECO:0000313" key="2">
    <source>
        <dbReference type="EMBL" id="OGN24575.1"/>
    </source>
</evidence>